<dbReference type="AlphaFoldDB" id="A0A172TGX7"/>
<dbReference type="PROSITE" id="PS51186">
    <property type="entry name" value="GNAT"/>
    <property type="match status" value="1"/>
</dbReference>
<dbReference type="EMBL" id="CP011388">
    <property type="protein sequence ID" value="ANE46295.1"/>
    <property type="molecule type" value="Genomic_DNA"/>
</dbReference>
<feature type="domain" description="N-acetyltransferase" evidence="1">
    <location>
        <begin position="1"/>
        <end position="150"/>
    </location>
</feature>
<keyword evidence="3" id="KW-1185">Reference proteome</keyword>
<dbReference type="SUPFAM" id="SSF55729">
    <property type="entry name" value="Acyl-CoA N-acyltransferases (Nat)"/>
    <property type="match status" value="1"/>
</dbReference>
<evidence type="ECO:0000259" key="1">
    <source>
        <dbReference type="PROSITE" id="PS51186"/>
    </source>
</evidence>
<dbReference type="Pfam" id="PF00583">
    <property type="entry name" value="Acetyltransf_1"/>
    <property type="match status" value="1"/>
</dbReference>
<dbReference type="Gene3D" id="3.40.630.30">
    <property type="match status" value="1"/>
</dbReference>
<name>A0A172TGX7_9BACL</name>
<dbReference type="RefSeq" id="WP_068605834.1">
    <property type="nucleotide sequence ID" value="NZ_CP011388.1"/>
</dbReference>
<dbReference type="InterPro" id="IPR016181">
    <property type="entry name" value="Acyl_CoA_acyltransferase"/>
</dbReference>
<dbReference type="CDD" id="cd04301">
    <property type="entry name" value="NAT_SF"/>
    <property type="match status" value="1"/>
</dbReference>
<dbReference type="Proteomes" id="UP000076927">
    <property type="component" value="Chromosome"/>
</dbReference>
<proteinExistence type="predicted"/>
<dbReference type="InterPro" id="IPR000182">
    <property type="entry name" value="GNAT_dom"/>
</dbReference>
<organism evidence="2 3">
    <name type="scientific">Paenibacillus swuensis</name>
    <dbReference type="NCBI Taxonomy" id="1178515"/>
    <lineage>
        <taxon>Bacteria</taxon>
        <taxon>Bacillati</taxon>
        <taxon>Bacillota</taxon>
        <taxon>Bacilli</taxon>
        <taxon>Bacillales</taxon>
        <taxon>Paenibacillaceae</taxon>
        <taxon>Paenibacillus</taxon>
    </lineage>
</organism>
<accession>A0A172TGX7</accession>
<dbReference type="GO" id="GO:0016747">
    <property type="term" value="F:acyltransferase activity, transferring groups other than amino-acyl groups"/>
    <property type="evidence" value="ECO:0007669"/>
    <property type="project" value="InterPro"/>
</dbReference>
<dbReference type="OrthoDB" id="2638380at2"/>
<evidence type="ECO:0000313" key="3">
    <source>
        <dbReference type="Proteomes" id="UP000076927"/>
    </source>
</evidence>
<evidence type="ECO:0000313" key="2">
    <source>
        <dbReference type="EMBL" id="ANE46295.1"/>
    </source>
</evidence>
<dbReference type="KEGG" id="pswu:SY83_08425"/>
<protein>
    <recommendedName>
        <fullName evidence="1">N-acetyltransferase domain-containing protein</fullName>
    </recommendedName>
</protein>
<sequence length="150" mass="17666">MIRYRQPLKDDKAICGLVFRELLPVSYKIRDNIDIDYRFVQKDVKKRLYKGTTFVAVNRQKVPFAFIHLIPKKEELFIDMLAVDKKLQSKGWGARLLSLGERYAAARNMRSVTLFVDILNSKAQRFYASKGYRLQSFHPQIQCYRLTKSL</sequence>
<dbReference type="PATRIC" id="fig|1178515.4.peg.1677"/>
<gene>
    <name evidence="2" type="ORF">SY83_08425</name>
</gene>
<reference evidence="2 3" key="1">
    <citation type="submission" date="2015-01" db="EMBL/GenBank/DDBJ databases">
        <title>Paenibacillus swuensis/DY6/whole genome sequencing.</title>
        <authorList>
            <person name="Kim M.K."/>
            <person name="Srinivasan S."/>
            <person name="Lee J.-J."/>
        </authorList>
    </citation>
    <scope>NUCLEOTIDE SEQUENCE [LARGE SCALE GENOMIC DNA]</scope>
    <source>
        <strain evidence="2 3">DY6</strain>
    </source>
</reference>